<sequence length="65" mass="7896">MDIKARTNYLHFKTTDLISIFDCSELRINSNQFKRKRSFFDSQWRKKWFSFLKEKTNSTKILSGL</sequence>
<dbReference type="EMBL" id="REGN01002085">
    <property type="protein sequence ID" value="RNA30474.1"/>
    <property type="molecule type" value="Genomic_DNA"/>
</dbReference>
<evidence type="ECO:0000313" key="1">
    <source>
        <dbReference type="EMBL" id="RNA30474.1"/>
    </source>
</evidence>
<reference evidence="1 2" key="1">
    <citation type="journal article" date="2018" name="Sci. Rep.">
        <title>Genomic signatures of local adaptation to the degree of environmental predictability in rotifers.</title>
        <authorList>
            <person name="Franch-Gras L."/>
            <person name="Hahn C."/>
            <person name="Garcia-Roger E.M."/>
            <person name="Carmona M.J."/>
            <person name="Serra M."/>
            <person name="Gomez A."/>
        </authorList>
    </citation>
    <scope>NUCLEOTIDE SEQUENCE [LARGE SCALE GENOMIC DNA]</scope>
    <source>
        <strain evidence="1">HYR1</strain>
    </source>
</reference>
<protein>
    <submittedName>
        <fullName evidence="1">Uncharacterized protein</fullName>
    </submittedName>
</protein>
<gene>
    <name evidence="1" type="ORF">BpHYR1_011623</name>
</gene>
<proteinExistence type="predicted"/>
<evidence type="ECO:0000313" key="2">
    <source>
        <dbReference type="Proteomes" id="UP000276133"/>
    </source>
</evidence>
<comment type="caution">
    <text evidence="1">The sequence shown here is derived from an EMBL/GenBank/DDBJ whole genome shotgun (WGS) entry which is preliminary data.</text>
</comment>
<dbReference type="AlphaFoldDB" id="A0A3M7S3U6"/>
<organism evidence="1 2">
    <name type="scientific">Brachionus plicatilis</name>
    <name type="common">Marine rotifer</name>
    <name type="synonym">Brachionus muelleri</name>
    <dbReference type="NCBI Taxonomy" id="10195"/>
    <lineage>
        <taxon>Eukaryota</taxon>
        <taxon>Metazoa</taxon>
        <taxon>Spiralia</taxon>
        <taxon>Gnathifera</taxon>
        <taxon>Rotifera</taxon>
        <taxon>Eurotatoria</taxon>
        <taxon>Monogononta</taxon>
        <taxon>Pseudotrocha</taxon>
        <taxon>Ploima</taxon>
        <taxon>Brachionidae</taxon>
        <taxon>Brachionus</taxon>
    </lineage>
</organism>
<name>A0A3M7S3U6_BRAPC</name>
<keyword evidence="2" id="KW-1185">Reference proteome</keyword>
<accession>A0A3M7S3U6</accession>
<dbReference type="Proteomes" id="UP000276133">
    <property type="component" value="Unassembled WGS sequence"/>
</dbReference>